<name>A0A9P0ZNH4_CUSEU</name>
<dbReference type="PANTHER" id="PTHR46033">
    <property type="entry name" value="PROTEIN MAIN-LIKE 2"/>
    <property type="match status" value="1"/>
</dbReference>
<feature type="region of interest" description="Disordered" evidence="1">
    <location>
        <begin position="393"/>
        <end position="438"/>
    </location>
</feature>
<keyword evidence="4" id="KW-1185">Reference proteome</keyword>
<feature type="domain" description="Aminotransferase-like plant mobile" evidence="2">
    <location>
        <begin position="18"/>
        <end position="316"/>
    </location>
</feature>
<feature type="compositionally biased region" description="Acidic residues" evidence="1">
    <location>
        <begin position="421"/>
        <end position="438"/>
    </location>
</feature>
<evidence type="ECO:0000313" key="3">
    <source>
        <dbReference type="EMBL" id="CAH9105625.1"/>
    </source>
</evidence>
<dbReference type="GO" id="GO:0010073">
    <property type="term" value="P:meristem maintenance"/>
    <property type="evidence" value="ECO:0007669"/>
    <property type="project" value="InterPro"/>
</dbReference>
<dbReference type="Proteomes" id="UP001152484">
    <property type="component" value="Unassembled WGS sequence"/>
</dbReference>
<evidence type="ECO:0000313" key="4">
    <source>
        <dbReference type="Proteomes" id="UP001152484"/>
    </source>
</evidence>
<sequence length="438" mass="50473">MPISKRKLQILCQFRTSILLGLPIDGMPLSGPTANTNAAWIHMCTELAGFTHHESDLERGVKIKCRAITRTPIRPDNIEEEVTQHARVVVWQLLGGLLFPNTSGDKIRLYFLELLNGDLADARRWSWGSAVLGFLYHNLCKGNKWNARQIGGCLHLLQLWAWERLPMLRPQLLRPINLGALPMDRTSFIFEGRKTCVARFTRPLRPHEGESICMDPYPLGNLPKDIRNQSRRWFAEIMLIFCDYAERHYPDRFCRQFFAIQREPNPTLQGACHHTISSRASTASLALWAERDMNLYELTWPPLDGRNVADGYRTWYARTGWKRVVNPSHATPRTGYTPAIRELGVKLQCIHDTYQLADNLVDHEDIKDRLAQCVIALDVEEVLHHGIFHYPDADYEPDPMPRPRQDHRGYVAPHIETAAAGDEDEYEEYEEDEDEDDN</sequence>
<dbReference type="AlphaFoldDB" id="A0A9P0ZNH4"/>
<dbReference type="InterPro" id="IPR044824">
    <property type="entry name" value="MAIN-like"/>
</dbReference>
<protein>
    <recommendedName>
        <fullName evidence="2">Aminotransferase-like plant mobile domain-containing protein</fullName>
    </recommendedName>
</protein>
<gene>
    <name evidence="3" type="ORF">CEURO_LOCUS16973</name>
</gene>
<dbReference type="EMBL" id="CAMAPE010000048">
    <property type="protein sequence ID" value="CAH9105625.1"/>
    <property type="molecule type" value="Genomic_DNA"/>
</dbReference>
<accession>A0A9P0ZNH4</accession>
<dbReference type="OrthoDB" id="1871193at2759"/>
<feature type="compositionally biased region" description="Basic and acidic residues" evidence="1">
    <location>
        <begin position="399"/>
        <end position="409"/>
    </location>
</feature>
<evidence type="ECO:0000259" key="2">
    <source>
        <dbReference type="Pfam" id="PF10536"/>
    </source>
</evidence>
<dbReference type="PANTHER" id="PTHR46033:SF8">
    <property type="entry name" value="PROTEIN MAINTENANCE OF MERISTEMS-LIKE"/>
    <property type="match status" value="1"/>
</dbReference>
<proteinExistence type="predicted"/>
<dbReference type="Pfam" id="PF10536">
    <property type="entry name" value="PMD"/>
    <property type="match status" value="1"/>
</dbReference>
<reference evidence="3" key="1">
    <citation type="submission" date="2022-07" db="EMBL/GenBank/DDBJ databases">
        <authorList>
            <person name="Macas J."/>
            <person name="Novak P."/>
            <person name="Neumann P."/>
        </authorList>
    </citation>
    <scope>NUCLEOTIDE SEQUENCE</scope>
</reference>
<organism evidence="3 4">
    <name type="scientific">Cuscuta europaea</name>
    <name type="common">European dodder</name>
    <dbReference type="NCBI Taxonomy" id="41803"/>
    <lineage>
        <taxon>Eukaryota</taxon>
        <taxon>Viridiplantae</taxon>
        <taxon>Streptophyta</taxon>
        <taxon>Embryophyta</taxon>
        <taxon>Tracheophyta</taxon>
        <taxon>Spermatophyta</taxon>
        <taxon>Magnoliopsida</taxon>
        <taxon>eudicotyledons</taxon>
        <taxon>Gunneridae</taxon>
        <taxon>Pentapetalae</taxon>
        <taxon>asterids</taxon>
        <taxon>lamiids</taxon>
        <taxon>Solanales</taxon>
        <taxon>Convolvulaceae</taxon>
        <taxon>Cuscuteae</taxon>
        <taxon>Cuscuta</taxon>
        <taxon>Cuscuta subgen. Cuscuta</taxon>
    </lineage>
</organism>
<evidence type="ECO:0000256" key="1">
    <source>
        <dbReference type="SAM" id="MobiDB-lite"/>
    </source>
</evidence>
<dbReference type="InterPro" id="IPR019557">
    <property type="entry name" value="AminoTfrase-like_pln_mobile"/>
</dbReference>
<comment type="caution">
    <text evidence="3">The sequence shown here is derived from an EMBL/GenBank/DDBJ whole genome shotgun (WGS) entry which is preliminary data.</text>
</comment>